<evidence type="ECO:0000256" key="1">
    <source>
        <dbReference type="ARBA" id="ARBA00022737"/>
    </source>
</evidence>
<proteinExistence type="predicted"/>
<dbReference type="Gene3D" id="1.25.40.10">
    <property type="entry name" value="Tetratricopeptide repeat domain"/>
    <property type="match status" value="4"/>
</dbReference>
<dbReference type="Proteomes" id="UP001320876">
    <property type="component" value="Unassembled WGS sequence"/>
</dbReference>
<evidence type="ECO:0000256" key="4">
    <source>
        <dbReference type="SAM" id="SignalP"/>
    </source>
</evidence>
<dbReference type="InterPro" id="IPR019734">
    <property type="entry name" value="TPR_rpt"/>
</dbReference>
<keyword evidence="1" id="KW-0677">Repeat</keyword>
<keyword evidence="6" id="KW-1185">Reference proteome</keyword>
<dbReference type="SMART" id="SM00028">
    <property type="entry name" value="TPR"/>
    <property type="match status" value="5"/>
</dbReference>
<accession>A0ABT3GSP5</accession>
<gene>
    <name evidence="5" type="ORF">OKA05_28345</name>
</gene>
<feature type="signal peptide" evidence="4">
    <location>
        <begin position="1"/>
        <end position="19"/>
    </location>
</feature>
<dbReference type="PANTHER" id="PTHR45586">
    <property type="entry name" value="TPR REPEAT-CONTAINING PROTEIN PA4667"/>
    <property type="match status" value="1"/>
</dbReference>
<evidence type="ECO:0000313" key="5">
    <source>
        <dbReference type="EMBL" id="MCW1926495.1"/>
    </source>
</evidence>
<dbReference type="InterPro" id="IPR051012">
    <property type="entry name" value="CellSynth/LPSAsmb/PSIAsmb"/>
</dbReference>
<evidence type="ECO:0000256" key="2">
    <source>
        <dbReference type="ARBA" id="ARBA00022803"/>
    </source>
</evidence>
<dbReference type="InterPro" id="IPR011990">
    <property type="entry name" value="TPR-like_helical_dom_sf"/>
</dbReference>
<reference evidence="5 6" key="1">
    <citation type="submission" date="2022-10" db="EMBL/GenBank/DDBJ databases">
        <title>Luteolibacter arcticus strain CCTCC AB 2014275, whole genome shotgun sequencing project.</title>
        <authorList>
            <person name="Zhao G."/>
            <person name="Shen L."/>
        </authorList>
    </citation>
    <scope>NUCLEOTIDE SEQUENCE [LARGE SCALE GENOMIC DNA]</scope>
    <source>
        <strain evidence="5 6">CCTCC AB 2014275</strain>
    </source>
</reference>
<name>A0ABT3GSP5_9BACT</name>
<feature type="repeat" description="TPR" evidence="3">
    <location>
        <begin position="72"/>
        <end position="105"/>
    </location>
</feature>
<evidence type="ECO:0000313" key="6">
    <source>
        <dbReference type="Proteomes" id="UP001320876"/>
    </source>
</evidence>
<evidence type="ECO:0008006" key="7">
    <source>
        <dbReference type="Google" id="ProtNLM"/>
    </source>
</evidence>
<feature type="chain" id="PRO_5045997673" description="Tetratricopeptide repeat protein" evidence="4">
    <location>
        <begin position="20"/>
        <end position="2942"/>
    </location>
</feature>
<keyword evidence="2 3" id="KW-0802">TPR repeat</keyword>
<dbReference type="PANTHER" id="PTHR45586:SF1">
    <property type="entry name" value="LIPOPOLYSACCHARIDE ASSEMBLY PROTEIN B"/>
    <property type="match status" value="1"/>
</dbReference>
<sequence length="2942" mass="324876">MINRKVILILAAFAFPLSAGEIPEKAERYHTMLLKKPENPVLFGRMLDAWLEEKELEALKPELEERAKAGAAADWRLLAVYHEHSGDEAAALKALDEAVKLAPDDAATRLARGKALGVALRFDAALEDLAVAAKDKALGVEAGTLRGKMLARAGRPAEAVKAWQELIAGNPADEGLKEDLVELEIGEGMLEEAVTAARELAEKTDDPYKKALRRLQVAEILAQAGKKEDSLKEYRDVFAVSAEGSWLEREVLARAGALFSREDDSAGLKDFLGVLREAYPRRVAVKKDAAKAMLASGEEDEAIAMFREVLKVMPGDREVREEFIGLLEGAERPKEAAEELTALIETAKEDVALWERLAALRKALKDDAGLKAALDKAISLTPADEAGQVARARLLERFEKFDDAEKTLREATVKHGKGGEAGEALATFLVARDKGDEAVALWKEMAAAADREGLLRIARSLSAHGKSSEAFAMLQPRVKDFPDDPLLLAALCQAAQLSDSPEAAVPQAMELVKQAKSPTDLDTALRLASSLIARAEEPKKWLDELAAKQELTLQERCLLSEIHETLGDSIAAEKVLKDAMAADDSLLAATQRVRLHEIRGDMEAAVAAMREMMVLPGGMKTAHVKKLVELLERGGDSTKALEATDEWLKLAPGDKAAWTKRAELLLGDGRPAEAVAELRRALAKFGGEEELREKLADAQREAGMMEEAWRSFTALYDEAESPASKLKWAAGLARMAETEGKEEELIADFRRRARDNPSSPLPLLALADMYREWQLPDDELKCVDEASRRKPDDAALKFRMADLQEAAGNSDASAEILRGMLGTAEAPEARRRLSAFWIRQGETERGLRELAESGKSSDPRTLEKLVMPLARAKEWEAAATVLARESAAHPDDWRLSYMHAVILLENEKKDEAIARFAGLLEADGELKHAPPPMAQGMNYYGHSGVNPTGRKQVVSRKAMPEFSQYQSQVLSFKDPDRHGYYGGTQPGDVPLPATPDALRRMALAQLILLAKDDEEKRTAILAKVSSSHFEDLESFKRVFFLKPEELKTHVMSDKATADDFRWYLQAASSNQNQGKPDKDFNLVIQRGVDLVAKDDPELAFWMAGRLPLDGDDGVGEKGARQRLEFYKRLDEDKQKNNFYQLQTIAFAGDKVPAEVKTEAEELFIAQLEKIPGGLTGNWYAMELAGRWMRDGRLERGIEWLNRMNAEMKRDPAKAQQAASRYRMNYGFNMGGMGNRQGYPQVLGELAPQVYSLLGGNRNDGSGTMTDKHRQLLKLLGDPEPGYPGQARQKPVDVEALAAVAGKVEDRLQRICIYEQAGKAKEVEREIAAIEAAPDARTEELLLVSYFHAKKSPEKAYALLLKARDAGDAGPWRERVEQELVTTGVSLAKAQAKDVDLEPARRAALRMRKTASFNPELKSQVAGWLTALGMEEEAKRFTSGPASGFASRAMRNRYGSYRNNPNNRQSGEDAARLVKDGKRDAAARLLLASLRQMATNPNASYETERLMKSAKSLKLEKDMVRLSAPAGEASFKRRRDHALLLISLEQKSEAEPWLRKLAEEKPDDLMVKTALYSVLKPEDQLTQAKELAKGDFDEEMISTLFSSWMGADKIGRRLDGLEAMTGLLENLEPSFKSERNLSWVNFMMAQFVSDDYVEVQLTPLFKKAAEGNEYHKEHSQRRADLCKRIFRAMVRHPQTAEQGFVLLSGTREVLGATTEELDAAALSSMRSVIRLEPPPMNRRHYSNRRDYMWSWVRGNGSSSGGGSPQGMMPSAWLTHRAAEGKVMEPYNKEFLLGLAKEGGDWAKTIETCEAIAAAPGVEKFEEWKKKAPERAQQATLELEWISRAAAAAKRDDLRAVIEDFMCEALRQGIYDSQSFSQELARSVDEAKDTAARTAAMHRLAIKILGPEEAWPLYAELRNSNIYLPGPNQRQNAFQNLFSAFNGNEATAVCAMRFVAAHKLSLGSLNWYQILDGPGGNGNPAASRLLNAGYFAPGPDAVADPKDGNGKSLLDYGLTRLKQRDGSAKLGEELVKVEGPDRFWARIFGAVLANKPEVAYAELDRQKAVIDKWSRADRENLWGFIATWLPEAPEKASAPVRKQLAENLKQGDSEAKKKAEEYLKDGVPQNLRPYSSDGEIQPLIGRLVSGNADLAAKLWDKCLDQMRANSQGWSSSSGGFTTSAESYAHSQMINFLLNRRTSLPDFCGFLAAFSKQPSAARLGQYEGNFNYYTDRIFREEAKRREAEIKKVKLPEGLHPDAGLYALLGKETAAELRPILGVMVIARMRYQSSWNYPAGWREKLTAWTGGDLKKIDPAYANAVRLAVLSSSGDRLDDAGKADFRVSFTAFVTEPKIPAELRFDVMTDLLQNKAIEQLDDPACAKAMADFLCSYLTPDRPWASHSSVPSLGRFAGWKSITPEDGKRLLDAFDKSRVDFANGSGDQDKARGSITAMNLSLALRAGDAAGIAKAARAGTGVRGRLDLAVKLWQGGLGDSAKLLLARPGEFHQGMRGLVLDEKPGNLQPPAFSKEIEAALPEWLKTVEDPAQRFRMECLLSCLPDAKDAAAPSVKRPERLGALAKRFAAEAPKPRVSRMESLAAISVEPLSATELEGEFEALTRGTDLGALVMAMNNSNNGGNPIDQEEQAVMEALLRRSTRCQLEKSGDASGLIKQVESLQVTSGGNNEYYGGQQMDRFFDWQATLFIRRIHELEGDKKKAAAAQALKLCEVLLGFDQKERQRDAIALGIMSQLAGGDGSAFDRWLDGLPPDTRKRYDAVRKGHTIAQAFPTLHESCLSDAQYEKPRRELLTAMLTDPATLKREITHPTVLSGLMDSKAFTRDDIFVVVDALPADHPMKAKFLTEKAGIIGWRTDERDNAIKGFDAADAAAKASGDAKSVAYARAYRAKYLDDRQKKTADAAAIAKEIKLDDLDEKERKWMQDLIKKAEPKK</sequence>
<keyword evidence="4" id="KW-0732">Signal</keyword>
<dbReference type="RefSeq" id="WP_264490603.1">
    <property type="nucleotide sequence ID" value="NZ_JAPDDT010000028.1"/>
</dbReference>
<dbReference type="SUPFAM" id="SSF48452">
    <property type="entry name" value="TPR-like"/>
    <property type="match status" value="3"/>
</dbReference>
<organism evidence="5 6">
    <name type="scientific">Luteolibacter arcticus</name>
    <dbReference type="NCBI Taxonomy" id="1581411"/>
    <lineage>
        <taxon>Bacteria</taxon>
        <taxon>Pseudomonadati</taxon>
        <taxon>Verrucomicrobiota</taxon>
        <taxon>Verrucomicrobiia</taxon>
        <taxon>Verrucomicrobiales</taxon>
        <taxon>Verrucomicrobiaceae</taxon>
        <taxon>Luteolibacter</taxon>
    </lineage>
</organism>
<comment type="caution">
    <text evidence="5">The sequence shown here is derived from an EMBL/GenBank/DDBJ whole genome shotgun (WGS) entry which is preliminary data.</text>
</comment>
<dbReference type="EMBL" id="JAPDDT010000028">
    <property type="protein sequence ID" value="MCW1926495.1"/>
    <property type="molecule type" value="Genomic_DNA"/>
</dbReference>
<protein>
    <recommendedName>
        <fullName evidence="7">Tetratricopeptide repeat protein</fullName>
    </recommendedName>
</protein>
<evidence type="ECO:0000256" key="3">
    <source>
        <dbReference type="PROSITE-ProRule" id="PRU00339"/>
    </source>
</evidence>
<dbReference type="PROSITE" id="PS50005">
    <property type="entry name" value="TPR"/>
    <property type="match status" value="1"/>
</dbReference>